<dbReference type="GO" id="GO:0032049">
    <property type="term" value="P:cardiolipin biosynthetic process"/>
    <property type="evidence" value="ECO:0007669"/>
    <property type="project" value="UniProtKB-UniRule"/>
</dbReference>
<dbReference type="GO" id="GO:0008808">
    <property type="term" value="F:cardiolipin synthase activity"/>
    <property type="evidence" value="ECO:0007669"/>
    <property type="project" value="UniProtKB-UniRule"/>
</dbReference>
<dbReference type="EMBL" id="FNHZ01000003">
    <property type="protein sequence ID" value="SDM88624.1"/>
    <property type="molecule type" value="Genomic_DNA"/>
</dbReference>
<dbReference type="InterPro" id="IPR027379">
    <property type="entry name" value="CLS_N"/>
</dbReference>
<keyword evidence="4" id="KW-0808">Transferase</keyword>
<keyword evidence="8" id="KW-0443">Lipid metabolism</keyword>
<dbReference type="CDD" id="cd09160">
    <property type="entry name" value="PLDc_SMU_988_like_2"/>
    <property type="match status" value="1"/>
</dbReference>
<evidence type="ECO:0000256" key="12">
    <source>
        <dbReference type="NCBIfam" id="TIGR04265"/>
    </source>
</evidence>
<dbReference type="InterPro" id="IPR025202">
    <property type="entry name" value="PLD-like_dom"/>
</dbReference>
<evidence type="ECO:0000259" key="14">
    <source>
        <dbReference type="PROSITE" id="PS50035"/>
    </source>
</evidence>
<evidence type="ECO:0000256" key="4">
    <source>
        <dbReference type="ARBA" id="ARBA00022679"/>
    </source>
</evidence>
<name>A0A1G9WVH8_9FIRM</name>
<keyword evidence="7 13" id="KW-1133">Transmembrane helix</keyword>
<reference evidence="16" key="1">
    <citation type="submission" date="2016-10" db="EMBL/GenBank/DDBJ databases">
        <authorList>
            <person name="Varghese N."/>
            <person name="Submissions S."/>
        </authorList>
    </citation>
    <scope>NUCLEOTIDE SEQUENCE [LARGE SCALE GENOMIC DNA]</scope>
    <source>
        <strain evidence="16">M83</strain>
    </source>
</reference>
<dbReference type="SUPFAM" id="SSF56024">
    <property type="entry name" value="Phospholipase D/nuclease"/>
    <property type="match status" value="2"/>
</dbReference>
<organism evidence="15 16">
    <name type="scientific">Lachnospira pectinoschiza</name>
    <dbReference type="NCBI Taxonomy" id="28052"/>
    <lineage>
        <taxon>Bacteria</taxon>
        <taxon>Bacillati</taxon>
        <taxon>Bacillota</taxon>
        <taxon>Clostridia</taxon>
        <taxon>Lachnospirales</taxon>
        <taxon>Lachnospiraceae</taxon>
        <taxon>Lachnospira</taxon>
    </lineage>
</organism>
<dbReference type="Gene3D" id="3.30.870.10">
    <property type="entry name" value="Endonuclease Chain A"/>
    <property type="match status" value="2"/>
</dbReference>
<evidence type="ECO:0000256" key="7">
    <source>
        <dbReference type="ARBA" id="ARBA00022989"/>
    </source>
</evidence>
<evidence type="ECO:0000256" key="10">
    <source>
        <dbReference type="ARBA" id="ARBA00023209"/>
    </source>
</evidence>
<dbReference type="SMART" id="SM00155">
    <property type="entry name" value="PLDc"/>
    <property type="match status" value="2"/>
</dbReference>
<gene>
    <name evidence="15" type="ORF">SAMN05216544_1364</name>
</gene>
<dbReference type="PROSITE" id="PS50035">
    <property type="entry name" value="PLD"/>
    <property type="match status" value="1"/>
</dbReference>
<evidence type="ECO:0000313" key="16">
    <source>
        <dbReference type="Proteomes" id="UP000187651"/>
    </source>
</evidence>
<dbReference type="PANTHER" id="PTHR21248">
    <property type="entry name" value="CARDIOLIPIN SYNTHASE"/>
    <property type="match status" value="1"/>
</dbReference>
<dbReference type="GO" id="GO:0005886">
    <property type="term" value="C:plasma membrane"/>
    <property type="evidence" value="ECO:0007669"/>
    <property type="project" value="UniProtKB-SubCell"/>
</dbReference>
<evidence type="ECO:0000256" key="2">
    <source>
        <dbReference type="ARBA" id="ARBA00022475"/>
    </source>
</evidence>
<dbReference type="Proteomes" id="UP000187651">
    <property type="component" value="Unassembled WGS sequence"/>
</dbReference>
<comment type="subcellular location">
    <subcellularLocation>
        <location evidence="1">Cell membrane</location>
        <topology evidence="1">Multi-pass membrane protein</topology>
    </subcellularLocation>
</comment>
<evidence type="ECO:0000256" key="1">
    <source>
        <dbReference type="ARBA" id="ARBA00004651"/>
    </source>
</evidence>
<dbReference type="Pfam" id="PF13396">
    <property type="entry name" value="PLDc_N"/>
    <property type="match status" value="1"/>
</dbReference>
<dbReference type="NCBIfam" id="TIGR04265">
    <property type="entry name" value="bac_cardiolipin"/>
    <property type="match status" value="1"/>
</dbReference>
<keyword evidence="11" id="KW-1208">Phospholipid metabolism</keyword>
<protein>
    <recommendedName>
        <fullName evidence="12">Cardiolipin synthase</fullName>
        <ecNumber evidence="12">2.7.8.-</ecNumber>
    </recommendedName>
</protein>
<dbReference type="PANTHER" id="PTHR21248:SF22">
    <property type="entry name" value="PHOSPHOLIPASE D"/>
    <property type="match status" value="1"/>
</dbReference>
<evidence type="ECO:0000256" key="3">
    <source>
        <dbReference type="ARBA" id="ARBA00022516"/>
    </source>
</evidence>
<dbReference type="EC" id="2.7.8.-" evidence="12"/>
<feature type="transmembrane region" description="Helical" evidence="13">
    <location>
        <begin position="72"/>
        <end position="91"/>
    </location>
</feature>
<keyword evidence="6" id="KW-0677">Repeat</keyword>
<keyword evidence="9 13" id="KW-0472">Membrane</keyword>
<evidence type="ECO:0000256" key="9">
    <source>
        <dbReference type="ARBA" id="ARBA00023136"/>
    </source>
</evidence>
<dbReference type="Pfam" id="PF13091">
    <property type="entry name" value="PLDc_2"/>
    <property type="match status" value="2"/>
</dbReference>
<evidence type="ECO:0000256" key="8">
    <source>
        <dbReference type="ARBA" id="ARBA00023098"/>
    </source>
</evidence>
<keyword evidence="3" id="KW-0444">Lipid biosynthesis</keyword>
<keyword evidence="16" id="KW-1185">Reference proteome</keyword>
<evidence type="ECO:0000256" key="5">
    <source>
        <dbReference type="ARBA" id="ARBA00022692"/>
    </source>
</evidence>
<dbReference type="AlphaFoldDB" id="A0A1G9WVH8"/>
<dbReference type="InterPro" id="IPR001736">
    <property type="entry name" value="PLipase_D/transphosphatidylase"/>
</dbReference>
<accession>A0A1G9WVH8</accession>
<dbReference type="RefSeq" id="WP_074521507.1">
    <property type="nucleotide sequence ID" value="NZ_FNHZ01000003.1"/>
</dbReference>
<sequence>MMRTEKKTSAKNSAGRLIMAALMFVLQIVWTETLVLMVFNYAASINLVFTIIAIFIVLKMHVKTSNASMRSPWIIVMLSLPVMGVPLYFLYGRSVITKKARIRFESMVDEIDPFMVQDEPVAKELEQKDKGISNEFKYLYNHMAFPVHNKTAIEYHGCSEDGLESLISTLELAKKFIFMEYHAIEDATSFGRIKDVLIRKAAAGVEVRLFYDDVGSIFFLNKDFIKEMREKGIDCRVFNPVSAVFNMFMNNRDHRKITVVDGLYAVTGGYNLADEYFNITHPYGEWYDTGIKVVGKAVHNYTIIFLSMWNAIKKTDEDISKYVDIDYSPVEYLVRDSKAFVCPYADSPLGADRVGENVYLNIVKNAKDYVYITTPYLLITDEMRRELTLAARRGVDVRIVTPGIPDKKLTYSMTRSYYPGLVKHGVRIYEYTPGFMHAKQWACDDEISAVNTINMDFRSLYHHFENGTLIYDKDTAISVRENFEEIFEKSVDVTDKYSDYKHQHLTLWQCLIRLISPLF</sequence>
<keyword evidence="2" id="KW-1003">Cell membrane</keyword>
<dbReference type="InterPro" id="IPR022924">
    <property type="entry name" value="Cardiolipin_synthase"/>
</dbReference>
<evidence type="ECO:0000256" key="11">
    <source>
        <dbReference type="ARBA" id="ARBA00023264"/>
    </source>
</evidence>
<proteinExistence type="predicted"/>
<keyword evidence="10" id="KW-0594">Phospholipid biosynthesis</keyword>
<feature type="domain" description="PLD phosphodiesterase" evidence="14">
    <location>
        <begin position="249"/>
        <end position="276"/>
    </location>
</feature>
<evidence type="ECO:0000256" key="6">
    <source>
        <dbReference type="ARBA" id="ARBA00022737"/>
    </source>
</evidence>
<evidence type="ECO:0000256" key="13">
    <source>
        <dbReference type="SAM" id="Phobius"/>
    </source>
</evidence>
<keyword evidence="5 13" id="KW-0812">Transmembrane</keyword>
<feature type="transmembrane region" description="Helical" evidence="13">
    <location>
        <begin position="41"/>
        <end position="60"/>
    </location>
</feature>
<evidence type="ECO:0000313" key="15">
    <source>
        <dbReference type="EMBL" id="SDM88624.1"/>
    </source>
</evidence>